<gene>
    <name evidence="1" type="ORF">VTAP4600_B1699</name>
</gene>
<accession>A0A2N8ZN14</accession>
<dbReference type="AlphaFoldDB" id="A0A2N8ZN14"/>
<dbReference type="KEGG" id="vta:B1699"/>
<keyword evidence="2" id="KW-1185">Reference proteome</keyword>
<name>A0A2N8ZN14_9VIBR</name>
<reference evidence="1 2" key="1">
    <citation type="submission" date="2017-10" db="EMBL/GenBank/DDBJ databases">
        <authorList>
            <person name="Banno H."/>
            <person name="Chua N.-H."/>
        </authorList>
    </citation>
    <scope>NUCLEOTIDE SEQUENCE [LARGE SCALE GENOMIC DNA]</scope>
    <source>
        <strain evidence="1">Vibrio tapetis CECT4600</strain>
    </source>
</reference>
<organism evidence="1 2">
    <name type="scientific">Vibrio tapetis subsp. tapetis</name>
    <dbReference type="NCBI Taxonomy" id="1671868"/>
    <lineage>
        <taxon>Bacteria</taxon>
        <taxon>Pseudomonadati</taxon>
        <taxon>Pseudomonadota</taxon>
        <taxon>Gammaproteobacteria</taxon>
        <taxon>Vibrionales</taxon>
        <taxon>Vibrionaceae</taxon>
        <taxon>Vibrio</taxon>
    </lineage>
</organism>
<dbReference type="Proteomes" id="UP000235828">
    <property type="component" value="Chromosome B"/>
</dbReference>
<evidence type="ECO:0000313" key="1">
    <source>
        <dbReference type="EMBL" id="SON53310.1"/>
    </source>
</evidence>
<protein>
    <submittedName>
        <fullName evidence="1">Putative plasmid replication protein RepB</fullName>
    </submittedName>
</protein>
<dbReference type="EMBL" id="LT960612">
    <property type="protein sequence ID" value="SON53310.1"/>
    <property type="molecule type" value="Genomic_DNA"/>
</dbReference>
<dbReference type="RefSeq" id="WP_102525341.1">
    <property type="nucleotide sequence ID" value="NZ_LT960612.1"/>
</dbReference>
<evidence type="ECO:0000313" key="2">
    <source>
        <dbReference type="Proteomes" id="UP000235828"/>
    </source>
</evidence>
<sequence length="70" mass="7907">MQIKDLKLLFDNGNLKKVTVIKAPMSESYLLLCDIHVLQAQRGGDRNFKSIDAAVENAQKIGFKQVTVRF</sequence>
<dbReference type="OrthoDB" id="5905816at2"/>
<proteinExistence type="predicted"/>